<protein>
    <recommendedName>
        <fullName evidence="5">Thioredoxin</fullName>
    </recommendedName>
</protein>
<organism evidence="3 4">
    <name type="scientific">Pelagibius litoralis</name>
    <dbReference type="NCBI Taxonomy" id="374515"/>
    <lineage>
        <taxon>Bacteria</taxon>
        <taxon>Pseudomonadati</taxon>
        <taxon>Pseudomonadota</taxon>
        <taxon>Alphaproteobacteria</taxon>
        <taxon>Rhodospirillales</taxon>
        <taxon>Rhodovibrionaceae</taxon>
        <taxon>Pelagibius</taxon>
    </lineage>
</organism>
<evidence type="ECO:0000313" key="3">
    <source>
        <dbReference type="EMBL" id="NIA70818.1"/>
    </source>
</evidence>
<evidence type="ECO:0000256" key="2">
    <source>
        <dbReference type="SAM" id="Phobius"/>
    </source>
</evidence>
<reference evidence="3" key="1">
    <citation type="submission" date="2020-03" db="EMBL/GenBank/DDBJ databases">
        <title>Genome of Pelagibius litoralis DSM 21314T.</title>
        <authorList>
            <person name="Wang G."/>
        </authorList>
    </citation>
    <scope>NUCLEOTIDE SEQUENCE</scope>
    <source>
        <strain evidence="3">DSM 21314</strain>
    </source>
</reference>
<feature type="transmembrane region" description="Helical" evidence="2">
    <location>
        <begin position="36"/>
        <end position="53"/>
    </location>
</feature>
<feature type="compositionally biased region" description="Basic residues" evidence="1">
    <location>
        <begin position="71"/>
        <end position="83"/>
    </location>
</feature>
<dbReference type="SUPFAM" id="SSF52833">
    <property type="entry name" value="Thioredoxin-like"/>
    <property type="match status" value="1"/>
</dbReference>
<feature type="region of interest" description="Disordered" evidence="1">
    <location>
        <begin position="62"/>
        <end position="100"/>
    </location>
</feature>
<dbReference type="RefSeq" id="WP_167227819.1">
    <property type="nucleotide sequence ID" value="NZ_JAAQPH010000016.1"/>
</dbReference>
<feature type="transmembrane region" description="Helical" evidence="2">
    <location>
        <begin position="107"/>
        <end position="129"/>
    </location>
</feature>
<keyword evidence="2" id="KW-1133">Transmembrane helix</keyword>
<dbReference type="EMBL" id="JAAQPH010000016">
    <property type="protein sequence ID" value="NIA70818.1"/>
    <property type="molecule type" value="Genomic_DNA"/>
</dbReference>
<gene>
    <name evidence="3" type="ORF">HBA54_19645</name>
</gene>
<dbReference type="InterPro" id="IPR036249">
    <property type="entry name" value="Thioredoxin-like_sf"/>
</dbReference>
<dbReference type="AlphaFoldDB" id="A0A967F0C9"/>
<keyword evidence="4" id="KW-1185">Reference proteome</keyword>
<evidence type="ECO:0000313" key="4">
    <source>
        <dbReference type="Proteomes" id="UP000761264"/>
    </source>
</evidence>
<dbReference type="Gene3D" id="3.40.30.10">
    <property type="entry name" value="Glutaredoxin"/>
    <property type="match status" value="1"/>
</dbReference>
<evidence type="ECO:0008006" key="5">
    <source>
        <dbReference type="Google" id="ProtNLM"/>
    </source>
</evidence>
<proteinExistence type="predicted"/>
<feature type="transmembrane region" description="Helical" evidence="2">
    <location>
        <begin position="7"/>
        <end position="24"/>
    </location>
</feature>
<accession>A0A967F0C9</accession>
<keyword evidence="2" id="KW-0472">Membrane</keyword>
<sequence length="243" mass="26212">MASLVPILLASYAITFCAALLIIGGGHESVICIEGLNAGIVCAPNLFAMNWAYGKWPVMDRRRPNRDSAMKRQKRKTTSKKKQGAIPGAQPVESSAPKKRVRSRRDFLQSIGYGVVGVGIVGGGGWYLATSVHAGIVEQDLSRIGNGMPTVVQIHDPQCSQCRALQREARDALSQLDAGEIQYLVANIRQPEGQALATAHSVGHVTLLLFDGSGRRRGVLAGPNTSEILLSEFRRLIRRSNSG</sequence>
<dbReference type="Proteomes" id="UP000761264">
    <property type="component" value="Unassembled WGS sequence"/>
</dbReference>
<name>A0A967F0C9_9PROT</name>
<evidence type="ECO:0000256" key="1">
    <source>
        <dbReference type="SAM" id="MobiDB-lite"/>
    </source>
</evidence>
<keyword evidence="2" id="KW-0812">Transmembrane</keyword>
<comment type="caution">
    <text evidence="3">The sequence shown here is derived from an EMBL/GenBank/DDBJ whole genome shotgun (WGS) entry which is preliminary data.</text>
</comment>